<feature type="region of interest" description="Disordered" evidence="1">
    <location>
        <begin position="66"/>
        <end position="93"/>
    </location>
</feature>
<dbReference type="EMBL" id="AUSU01006425">
    <property type="protein sequence ID" value="EPS62048.1"/>
    <property type="molecule type" value="Genomic_DNA"/>
</dbReference>
<feature type="transmembrane region" description="Helical" evidence="2">
    <location>
        <begin position="31"/>
        <end position="55"/>
    </location>
</feature>
<organism evidence="3 4">
    <name type="scientific">Genlisea aurea</name>
    <dbReference type="NCBI Taxonomy" id="192259"/>
    <lineage>
        <taxon>Eukaryota</taxon>
        <taxon>Viridiplantae</taxon>
        <taxon>Streptophyta</taxon>
        <taxon>Embryophyta</taxon>
        <taxon>Tracheophyta</taxon>
        <taxon>Spermatophyta</taxon>
        <taxon>Magnoliopsida</taxon>
        <taxon>eudicotyledons</taxon>
        <taxon>Gunneridae</taxon>
        <taxon>Pentapetalae</taxon>
        <taxon>asterids</taxon>
        <taxon>lamiids</taxon>
        <taxon>Lamiales</taxon>
        <taxon>Lentibulariaceae</taxon>
        <taxon>Genlisea</taxon>
    </lineage>
</organism>
<dbReference type="OrthoDB" id="60860at2759"/>
<name>S8DGV3_9LAMI</name>
<accession>S8DGV3</accession>
<dbReference type="PANTHER" id="PTHR48238">
    <property type="entry name" value="BNACNNG09570D PROTEIN"/>
    <property type="match status" value="1"/>
</dbReference>
<proteinExistence type="predicted"/>
<keyword evidence="4" id="KW-1185">Reference proteome</keyword>
<evidence type="ECO:0000313" key="3">
    <source>
        <dbReference type="EMBL" id="EPS62048.1"/>
    </source>
</evidence>
<keyword evidence="2" id="KW-0472">Membrane</keyword>
<reference evidence="3 4" key="1">
    <citation type="journal article" date="2013" name="BMC Genomics">
        <title>The miniature genome of a carnivorous plant Genlisea aurea contains a low number of genes and short non-coding sequences.</title>
        <authorList>
            <person name="Leushkin E.V."/>
            <person name="Sutormin R.A."/>
            <person name="Nabieva E.R."/>
            <person name="Penin A.A."/>
            <person name="Kondrashov A.S."/>
            <person name="Logacheva M.D."/>
        </authorList>
    </citation>
    <scope>NUCLEOTIDE SEQUENCE [LARGE SCALE GENOMIC DNA]</scope>
</reference>
<evidence type="ECO:0000256" key="2">
    <source>
        <dbReference type="SAM" id="Phobius"/>
    </source>
</evidence>
<dbReference type="PANTHER" id="PTHR48238:SF1">
    <property type="entry name" value="(RAPE) HYPOTHETICAL PROTEIN"/>
    <property type="match status" value="1"/>
</dbReference>
<sequence>MLGRVRKPTVSSLEQLEMERGPSKIVNNNSLSVYGTVFSIDFLFFLLILLISFLAESTLLKLREGSRNMTPSTEMETDGAPPTACGGEDSSGNRSMCILRYLSSYRASSSRFHTDDEVSSSSSA</sequence>
<keyword evidence="2" id="KW-1133">Transmembrane helix</keyword>
<dbReference type="Proteomes" id="UP000015453">
    <property type="component" value="Unassembled WGS sequence"/>
</dbReference>
<protein>
    <submittedName>
        <fullName evidence="3">Uncharacterized protein</fullName>
    </submittedName>
</protein>
<evidence type="ECO:0000256" key="1">
    <source>
        <dbReference type="SAM" id="MobiDB-lite"/>
    </source>
</evidence>
<dbReference type="AlphaFoldDB" id="S8DGV3"/>
<keyword evidence="2" id="KW-0812">Transmembrane</keyword>
<comment type="caution">
    <text evidence="3">The sequence shown here is derived from an EMBL/GenBank/DDBJ whole genome shotgun (WGS) entry which is preliminary data.</text>
</comment>
<gene>
    <name evidence="3" type="ORF">M569_12747</name>
</gene>
<evidence type="ECO:0000313" key="4">
    <source>
        <dbReference type="Proteomes" id="UP000015453"/>
    </source>
</evidence>